<protein>
    <submittedName>
        <fullName evidence="2">Uncharacterized protein</fullName>
    </submittedName>
</protein>
<evidence type="ECO:0000256" key="1">
    <source>
        <dbReference type="SAM" id="MobiDB-lite"/>
    </source>
</evidence>
<comment type="caution">
    <text evidence="2">The sequence shown here is derived from an EMBL/GenBank/DDBJ whole genome shotgun (WGS) entry which is preliminary data.</text>
</comment>
<feature type="compositionally biased region" description="Low complexity" evidence="1">
    <location>
        <begin position="78"/>
        <end position="94"/>
    </location>
</feature>
<proteinExistence type="predicted"/>
<dbReference type="AlphaFoldDB" id="A0A8J7GIN7"/>
<name>A0A8J7GIN7_9ACTN</name>
<sequence length="94" mass="9225">MGTLVGVPRSVIPSLGLVLLAEALVGGHVGLAATVALTVAALCVALLASRFAVAPVAASALAGAGRHRARPVEFVRQGDPGTAGRPRPRAPSAA</sequence>
<evidence type="ECO:0000313" key="3">
    <source>
        <dbReference type="Proteomes" id="UP000622552"/>
    </source>
</evidence>
<evidence type="ECO:0000313" key="2">
    <source>
        <dbReference type="EMBL" id="MBG6137300.1"/>
    </source>
</evidence>
<dbReference type="EMBL" id="JADOUF010000001">
    <property type="protein sequence ID" value="MBG6137300.1"/>
    <property type="molecule type" value="Genomic_DNA"/>
</dbReference>
<feature type="region of interest" description="Disordered" evidence="1">
    <location>
        <begin position="62"/>
        <end position="94"/>
    </location>
</feature>
<dbReference type="RefSeq" id="WP_197004181.1">
    <property type="nucleotide sequence ID" value="NZ_BONS01000020.1"/>
</dbReference>
<dbReference type="InterPro" id="IPR045635">
    <property type="entry name" value="DUF6412"/>
</dbReference>
<accession>A0A8J7GIN7</accession>
<dbReference type="Pfam" id="PF19950">
    <property type="entry name" value="DUF6412"/>
    <property type="match status" value="1"/>
</dbReference>
<reference evidence="2" key="1">
    <citation type="submission" date="2020-11" db="EMBL/GenBank/DDBJ databases">
        <title>Sequencing the genomes of 1000 actinobacteria strains.</title>
        <authorList>
            <person name="Klenk H.-P."/>
        </authorList>
    </citation>
    <scope>NUCLEOTIDE SEQUENCE</scope>
    <source>
        <strain evidence="2">DSM 45356</strain>
    </source>
</reference>
<organism evidence="2 3">
    <name type="scientific">Longispora fulva</name>
    <dbReference type="NCBI Taxonomy" id="619741"/>
    <lineage>
        <taxon>Bacteria</taxon>
        <taxon>Bacillati</taxon>
        <taxon>Actinomycetota</taxon>
        <taxon>Actinomycetes</taxon>
        <taxon>Micromonosporales</taxon>
        <taxon>Micromonosporaceae</taxon>
        <taxon>Longispora</taxon>
    </lineage>
</organism>
<dbReference type="Proteomes" id="UP000622552">
    <property type="component" value="Unassembled WGS sequence"/>
</dbReference>
<gene>
    <name evidence="2" type="ORF">IW245_003494</name>
</gene>
<keyword evidence="3" id="KW-1185">Reference proteome</keyword>